<evidence type="ECO:0000313" key="3">
    <source>
        <dbReference type="Proteomes" id="UP001642409"/>
    </source>
</evidence>
<evidence type="ECO:0000313" key="2">
    <source>
        <dbReference type="EMBL" id="CAL6097909.1"/>
    </source>
</evidence>
<gene>
    <name evidence="1" type="ORF">HINF_LOCUS5667</name>
    <name evidence="2" type="ORF">HINF_LOCUS69355</name>
</gene>
<dbReference type="EMBL" id="CAXDID020000504">
    <property type="protein sequence ID" value="CAL6097909.1"/>
    <property type="molecule type" value="Genomic_DNA"/>
</dbReference>
<organism evidence="1">
    <name type="scientific">Hexamita inflata</name>
    <dbReference type="NCBI Taxonomy" id="28002"/>
    <lineage>
        <taxon>Eukaryota</taxon>
        <taxon>Metamonada</taxon>
        <taxon>Diplomonadida</taxon>
        <taxon>Hexamitidae</taxon>
        <taxon>Hexamitinae</taxon>
        <taxon>Hexamita</taxon>
    </lineage>
</organism>
<dbReference type="EMBL" id="CATOUU010000147">
    <property type="protein sequence ID" value="CAI9918022.1"/>
    <property type="molecule type" value="Genomic_DNA"/>
</dbReference>
<proteinExistence type="predicted"/>
<reference evidence="2 3" key="2">
    <citation type="submission" date="2024-07" db="EMBL/GenBank/DDBJ databases">
        <authorList>
            <person name="Akdeniz Z."/>
        </authorList>
    </citation>
    <scope>NUCLEOTIDE SEQUENCE [LARGE SCALE GENOMIC DNA]</scope>
</reference>
<dbReference type="AlphaFoldDB" id="A0AA86NDX3"/>
<evidence type="ECO:0000313" key="1">
    <source>
        <dbReference type="EMBL" id="CAI9918022.1"/>
    </source>
</evidence>
<protein>
    <submittedName>
        <fullName evidence="2">Hypothetical_protein</fullName>
    </submittedName>
</protein>
<comment type="caution">
    <text evidence="1">The sequence shown here is derived from an EMBL/GenBank/DDBJ whole genome shotgun (WGS) entry which is preliminary data.</text>
</comment>
<dbReference type="Proteomes" id="UP001642409">
    <property type="component" value="Unassembled WGS sequence"/>
</dbReference>
<name>A0AA86NDX3_9EUKA</name>
<keyword evidence="3" id="KW-1185">Reference proteome</keyword>
<reference evidence="1" key="1">
    <citation type="submission" date="2023-06" db="EMBL/GenBank/DDBJ databases">
        <authorList>
            <person name="Kurt Z."/>
        </authorList>
    </citation>
    <scope>NUCLEOTIDE SEQUENCE</scope>
</reference>
<accession>A0AA86NDX3</accession>
<sequence>MLNKLKFVLRHQPQLQQNAPKINIKQQAIPSPKLTHCQSKKVMDVPKPLQQIVNRNLSLPIINLSEMASNEENFESARLQGALKEINQSLGINEIPELMGQIRGRKTNLEFVINRVHDLLILASAHQQAMDLLANKQMQIIANWDRI</sequence>